<keyword evidence="5 9" id="KW-0479">Metal-binding</keyword>
<dbReference type="AlphaFoldDB" id="A0A1Y2C4I0"/>
<reference evidence="11 12" key="1">
    <citation type="submission" date="2016-07" db="EMBL/GenBank/DDBJ databases">
        <title>Pervasive Adenine N6-methylation of Active Genes in Fungi.</title>
        <authorList>
            <consortium name="DOE Joint Genome Institute"/>
            <person name="Mondo S.J."/>
            <person name="Dannebaum R.O."/>
            <person name="Kuo R.C."/>
            <person name="Labutti K."/>
            <person name="Haridas S."/>
            <person name="Kuo A."/>
            <person name="Salamov A."/>
            <person name="Ahrendt S.R."/>
            <person name="Lipzen A."/>
            <person name="Sullivan W."/>
            <person name="Andreopoulos W.B."/>
            <person name="Clum A."/>
            <person name="Lindquist E."/>
            <person name="Daum C."/>
            <person name="Ramamoorthy G.K."/>
            <person name="Gryganskyi A."/>
            <person name="Culley D."/>
            <person name="Magnuson J.K."/>
            <person name="James T.Y."/>
            <person name="O'Malley M.A."/>
            <person name="Stajich J.E."/>
            <person name="Spatafora J.W."/>
            <person name="Visel A."/>
            <person name="Grigoriev I.V."/>
        </authorList>
    </citation>
    <scope>NUCLEOTIDE SEQUENCE [LARGE SCALE GENOMIC DNA]</scope>
    <source>
        <strain evidence="11 12">JEL800</strain>
    </source>
</reference>
<dbReference type="Proteomes" id="UP000193642">
    <property type="component" value="Unassembled WGS sequence"/>
</dbReference>
<dbReference type="EMBL" id="MCGO01000030">
    <property type="protein sequence ID" value="ORY41943.1"/>
    <property type="molecule type" value="Genomic_DNA"/>
</dbReference>
<organism evidence="11 12">
    <name type="scientific">Rhizoclosmatium globosum</name>
    <dbReference type="NCBI Taxonomy" id="329046"/>
    <lineage>
        <taxon>Eukaryota</taxon>
        <taxon>Fungi</taxon>
        <taxon>Fungi incertae sedis</taxon>
        <taxon>Chytridiomycota</taxon>
        <taxon>Chytridiomycota incertae sedis</taxon>
        <taxon>Chytridiomycetes</taxon>
        <taxon>Chytridiales</taxon>
        <taxon>Chytriomycetaceae</taxon>
        <taxon>Rhizoclosmatium</taxon>
    </lineage>
</organism>
<comment type="catalytic activity">
    <reaction evidence="8 9">
        <text>hydrogencarbonate + H(+) = CO2 + H2O</text>
        <dbReference type="Rhea" id="RHEA:10748"/>
        <dbReference type="ChEBI" id="CHEBI:15377"/>
        <dbReference type="ChEBI" id="CHEBI:15378"/>
        <dbReference type="ChEBI" id="CHEBI:16526"/>
        <dbReference type="ChEBI" id="CHEBI:17544"/>
        <dbReference type="EC" id="4.2.1.1"/>
    </reaction>
</comment>
<dbReference type="CDD" id="cd03124">
    <property type="entry name" value="alpha_CA_prokaryotic_like"/>
    <property type="match status" value="1"/>
</dbReference>
<dbReference type="PANTHER" id="PTHR18952:SF265">
    <property type="entry name" value="CARBONIC ANHYDRASE"/>
    <property type="match status" value="1"/>
</dbReference>
<evidence type="ECO:0000256" key="6">
    <source>
        <dbReference type="ARBA" id="ARBA00022833"/>
    </source>
</evidence>
<accession>A0A1Y2C4I0</accession>
<comment type="cofactor">
    <cofactor evidence="1 9">
        <name>Zn(2+)</name>
        <dbReference type="ChEBI" id="CHEBI:29105"/>
    </cofactor>
</comment>
<evidence type="ECO:0000256" key="4">
    <source>
        <dbReference type="ARBA" id="ARBA00012925"/>
    </source>
</evidence>
<evidence type="ECO:0000256" key="9">
    <source>
        <dbReference type="RuleBase" id="RU367011"/>
    </source>
</evidence>
<name>A0A1Y2C4I0_9FUNG</name>
<evidence type="ECO:0000256" key="5">
    <source>
        <dbReference type="ARBA" id="ARBA00022723"/>
    </source>
</evidence>
<evidence type="ECO:0000313" key="12">
    <source>
        <dbReference type="Proteomes" id="UP000193642"/>
    </source>
</evidence>
<evidence type="ECO:0000256" key="2">
    <source>
        <dbReference type="ARBA" id="ARBA00002904"/>
    </source>
</evidence>
<comment type="similarity">
    <text evidence="3 9">Belongs to the alpha-carbonic anhydrase family.</text>
</comment>
<dbReference type="InterPro" id="IPR018338">
    <property type="entry name" value="Carbonic_anhydrase_a-class_CS"/>
</dbReference>
<dbReference type="GO" id="GO:0008270">
    <property type="term" value="F:zinc ion binding"/>
    <property type="evidence" value="ECO:0007669"/>
    <property type="project" value="UniProtKB-UniRule"/>
</dbReference>
<evidence type="ECO:0000313" key="11">
    <source>
        <dbReference type="EMBL" id="ORY41943.1"/>
    </source>
</evidence>
<feature type="domain" description="Alpha-carbonic anhydrase" evidence="10">
    <location>
        <begin position="102"/>
        <end position="371"/>
    </location>
</feature>
<evidence type="ECO:0000256" key="8">
    <source>
        <dbReference type="ARBA" id="ARBA00048348"/>
    </source>
</evidence>
<comment type="caution">
    <text evidence="11">The sequence shown here is derived from an EMBL/GenBank/DDBJ whole genome shotgun (WGS) entry which is preliminary data.</text>
</comment>
<comment type="function">
    <text evidence="2 9">Reversible hydration of carbon dioxide.</text>
</comment>
<dbReference type="EC" id="4.2.1.1" evidence="4 9"/>
<keyword evidence="12" id="KW-1185">Reference proteome</keyword>
<dbReference type="STRING" id="329046.A0A1Y2C4I0"/>
<dbReference type="GO" id="GO:0004089">
    <property type="term" value="F:carbonate dehydratase activity"/>
    <property type="evidence" value="ECO:0007669"/>
    <property type="project" value="UniProtKB-UniRule"/>
</dbReference>
<evidence type="ECO:0000256" key="3">
    <source>
        <dbReference type="ARBA" id="ARBA00010718"/>
    </source>
</evidence>
<dbReference type="SMART" id="SM01057">
    <property type="entry name" value="Carb_anhydrase"/>
    <property type="match status" value="1"/>
</dbReference>
<keyword evidence="7 9" id="KW-0456">Lyase</keyword>
<dbReference type="Pfam" id="PF00194">
    <property type="entry name" value="Carb_anhydrase"/>
    <property type="match status" value="1"/>
</dbReference>
<dbReference type="PROSITE" id="PS51144">
    <property type="entry name" value="ALPHA_CA_2"/>
    <property type="match status" value="1"/>
</dbReference>
<gene>
    <name evidence="11" type="ORF">BCR33DRAFT_824863</name>
</gene>
<dbReference type="InterPro" id="IPR036398">
    <property type="entry name" value="CA_dom_sf"/>
</dbReference>
<dbReference type="OrthoDB" id="429145at2759"/>
<dbReference type="InterPro" id="IPR041891">
    <property type="entry name" value="Alpha_CA_prokaryot-like"/>
</dbReference>
<keyword evidence="6 9" id="KW-0862">Zinc</keyword>
<dbReference type="SUPFAM" id="SSF51069">
    <property type="entry name" value="Carbonic anhydrase"/>
    <property type="match status" value="1"/>
</dbReference>
<dbReference type="PANTHER" id="PTHR18952">
    <property type="entry name" value="CARBONIC ANHYDRASE"/>
    <property type="match status" value="1"/>
</dbReference>
<evidence type="ECO:0000259" key="10">
    <source>
        <dbReference type="PROSITE" id="PS51144"/>
    </source>
</evidence>
<dbReference type="Gene3D" id="3.10.200.10">
    <property type="entry name" value="Alpha carbonic anhydrase"/>
    <property type="match status" value="1"/>
</dbReference>
<dbReference type="PROSITE" id="PS00162">
    <property type="entry name" value="ALPHA_CA_1"/>
    <property type="match status" value="1"/>
</dbReference>
<dbReference type="InterPro" id="IPR001148">
    <property type="entry name" value="CA_dom"/>
</dbReference>
<evidence type="ECO:0000256" key="7">
    <source>
        <dbReference type="ARBA" id="ARBA00023239"/>
    </source>
</evidence>
<proteinExistence type="inferred from homology"/>
<protein>
    <recommendedName>
        <fullName evidence="4 9">Carbonic anhydrase</fullName>
        <ecNumber evidence="4 9">4.2.1.1</ecNumber>
    </recommendedName>
</protein>
<evidence type="ECO:0000256" key="1">
    <source>
        <dbReference type="ARBA" id="ARBA00001947"/>
    </source>
</evidence>
<sequence>MWKSMTWIFLELLKYMKDMTIKDMLMDTLTSGRMMDRKGQNIGIQLMVTYLFHVDGAILNFQPNTTGVVVGTHQSPVDFDDDRLLFTRNQFMPDVHYRAHLPNKNYEEGNAEIQQVDASNLESDIAHGPVRTLTSGSDAKDKCEPIAHYSRNNTAKGQEKRMSRGLLMQENSVPKVADTGHSIQINMPPSTNENLAAVGGHVNFLGQMYHLRQIHFHSPSEHIIHGMAHRMEAHFVHANENGGLLVIGMFIVKAEVHEQSVTFLDNIMNEIPKSTSDAPRKLGWLDLKQAEFLIRSCPSYYLYDGSLTTPPCTEGVHWIVCNMTFPMKGKLIEAIENRMPAGNARPAFSSEFFERVKLVWNKTYPRSAWTS</sequence>
<dbReference type="InterPro" id="IPR023561">
    <property type="entry name" value="Carbonic_anhydrase_a-class"/>
</dbReference>